<feature type="region of interest" description="Disordered" evidence="1">
    <location>
        <begin position="12"/>
        <end position="32"/>
    </location>
</feature>
<sequence length="32" mass="3620">MEPTLSRKLALAALLPGQQPGTEYQPEWQLPR</sequence>
<dbReference type="AlphaFoldDB" id="M1RIX2"/>
<dbReference type="HOGENOM" id="CLU_3390307_0_0_6"/>
<proteinExistence type="predicted"/>
<name>M1RIX2_MORMO</name>
<dbReference type="EMBL" id="CP004345">
    <property type="protein sequence ID" value="AGG30270.1"/>
    <property type="molecule type" value="Genomic_DNA"/>
</dbReference>
<keyword evidence="3" id="KW-1185">Reference proteome</keyword>
<dbReference type="Proteomes" id="UP000011834">
    <property type="component" value="Chromosome"/>
</dbReference>
<evidence type="ECO:0000313" key="2">
    <source>
        <dbReference type="EMBL" id="AGG30270.1"/>
    </source>
</evidence>
<accession>M1RIX2</accession>
<protein>
    <submittedName>
        <fullName evidence="2">Uncharacterized protein</fullName>
    </submittedName>
</protein>
<reference evidence="2 3" key="1">
    <citation type="journal article" date="2012" name="BMC Genomics">
        <title>Whole-genome sequencing and identification of Morganella morganii KT pathogenicity-related genes.</title>
        <authorList>
            <person name="Chen Y.T."/>
            <person name="Peng H.L."/>
            <person name="Shia W.C."/>
            <person name="Hsu F.R."/>
            <person name="Ken C.F."/>
            <person name="Tsao Y.M."/>
            <person name="Chen C.H."/>
            <person name="Liu C.E."/>
            <person name="Hsieh M.F."/>
            <person name="Chen H.C."/>
            <person name="Tang C.Y."/>
            <person name="Ku T.H."/>
        </authorList>
    </citation>
    <scope>NUCLEOTIDE SEQUENCE [LARGE SCALE GENOMIC DNA]</scope>
    <source>
        <strain evidence="2 3">KT</strain>
    </source>
</reference>
<evidence type="ECO:0000313" key="3">
    <source>
        <dbReference type="Proteomes" id="UP000011834"/>
    </source>
</evidence>
<dbReference type="KEGG" id="mmk:MU9_1224"/>
<organism evidence="2 3">
    <name type="scientific">Morganella morganii subsp. morganii KT</name>
    <dbReference type="NCBI Taxonomy" id="1124991"/>
    <lineage>
        <taxon>Bacteria</taxon>
        <taxon>Pseudomonadati</taxon>
        <taxon>Pseudomonadota</taxon>
        <taxon>Gammaproteobacteria</taxon>
        <taxon>Enterobacterales</taxon>
        <taxon>Morganellaceae</taxon>
        <taxon>Morganella</taxon>
    </lineage>
</organism>
<evidence type="ECO:0000256" key="1">
    <source>
        <dbReference type="SAM" id="MobiDB-lite"/>
    </source>
</evidence>
<gene>
    <name evidence="2" type="ORF">MU9_1224</name>
</gene>